<dbReference type="AlphaFoldDB" id="A0AAW2KA29"/>
<organism evidence="1">
    <name type="scientific">Sesamum radiatum</name>
    <name type="common">Black benniseed</name>
    <dbReference type="NCBI Taxonomy" id="300843"/>
    <lineage>
        <taxon>Eukaryota</taxon>
        <taxon>Viridiplantae</taxon>
        <taxon>Streptophyta</taxon>
        <taxon>Embryophyta</taxon>
        <taxon>Tracheophyta</taxon>
        <taxon>Spermatophyta</taxon>
        <taxon>Magnoliopsida</taxon>
        <taxon>eudicotyledons</taxon>
        <taxon>Gunneridae</taxon>
        <taxon>Pentapetalae</taxon>
        <taxon>asterids</taxon>
        <taxon>lamiids</taxon>
        <taxon>Lamiales</taxon>
        <taxon>Pedaliaceae</taxon>
        <taxon>Sesamum</taxon>
    </lineage>
</organism>
<sequence>MVIRSPSNPKRLIDMYLELLIEELQILWHVGVLTHDNVMNQAFMMRAAFMWIVNDLLAYGIASEWSIAGIMGCPVCMDDTRYSICSTIGMHATLTATDCFFCKIIPTAGTRKHSLRIEWKGRLHGQG</sequence>
<evidence type="ECO:0000313" key="1">
    <source>
        <dbReference type="EMBL" id="KAL0303318.1"/>
    </source>
</evidence>
<dbReference type="Pfam" id="PF02992">
    <property type="entry name" value="Transposase_21"/>
    <property type="match status" value="1"/>
</dbReference>
<accession>A0AAW2KA29</accession>
<dbReference type="EMBL" id="JACGWJ010000029">
    <property type="protein sequence ID" value="KAL0303318.1"/>
    <property type="molecule type" value="Genomic_DNA"/>
</dbReference>
<name>A0AAW2KA29_SESRA</name>
<dbReference type="InterPro" id="IPR004242">
    <property type="entry name" value="Transposase_21"/>
</dbReference>
<gene>
    <name evidence="1" type="ORF">Sradi_6199900</name>
</gene>
<reference evidence="1" key="2">
    <citation type="journal article" date="2024" name="Plant">
        <title>Genomic evolution and insights into agronomic trait innovations of Sesamum species.</title>
        <authorList>
            <person name="Miao H."/>
            <person name="Wang L."/>
            <person name="Qu L."/>
            <person name="Liu H."/>
            <person name="Sun Y."/>
            <person name="Le M."/>
            <person name="Wang Q."/>
            <person name="Wei S."/>
            <person name="Zheng Y."/>
            <person name="Lin W."/>
            <person name="Duan Y."/>
            <person name="Cao H."/>
            <person name="Xiong S."/>
            <person name="Wang X."/>
            <person name="Wei L."/>
            <person name="Li C."/>
            <person name="Ma Q."/>
            <person name="Ju M."/>
            <person name="Zhao R."/>
            <person name="Li G."/>
            <person name="Mu C."/>
            <person name="Tian Q."/>
            <person name="Mei H."/>
            <person name="Zhang T."/>
            <person name="Gao T."/>
            <person name="Zhang H."/>
        </authorList>
    </citation>
    <scope>NUCLEOTIDE SEQUENCE</scope>
    <source>
        <strain evidence="1">G02</strain>
    </source>
</reference>
<protein>
    <submittedName>
        <fullName evidence="1">Uncharacterized protein</fullName>
    </submittedName>
</protein>
<dbReference type="PANTHER" id="PTHR10775:SF166">
    <property type="entry name" value="OS04G0146034 PROTEIN"/>
    <property type="match status" value="1"/>
</dbReference>
<comment type="caution">
    <text evidence="1">The sequence shown here is derived from an EMBL/GenBank/DDBJ whole genome shotgun (WGS) entry which is preliminary data.</text>
</comment>
<dbReference type="PANTHER" id="PTHR10775">
    <property type="entry name" value="OS08G0208400 PROTEIN"/>
    <property type="match status" value="1"/>
</dbReference>
<reference evidence="1" key="1">
    <citation type="submission" date="2020-06" db="EMBL/GenBank/DDBJ databases">
        <authorList>
            <person name="Li T."/>
            <person name="Hu X."/>
            <person name="Zhang T."/>
            <person name="Song X."/>
            <person name="Zhang H."/>
            <person name="Dai N."/>
            <person name="Sheng W."/>
            <person name="Hou X."/>
            <person name="Wei L."/>
        </authorList>
    </citation>
    <scope>NUCLEOTIDE SEQUENCE</scope>
    <source>
        <strain evidence="1">G02</strain>
        <tissue evidence="1">Leaf</tissue>
    </source>
</reference>
<proteinExistence type="predicted"/>